<name>A0ABD5DZR9_9ACTN</name>
<dbReference type="Proteomes" id="UP001183607">
    <property type="component" value="Unassembled WGS sequence"/>
</dbReference>
<dbReference type="RefSeq" id="WP_311676471.1">
    <property type="nucleotide sequence ID" value="NZ_JAVRER010000001.1"/>
</dbReference>
<protein>
    <submittedName>
        <fullName evidence="1">Uncharacterized protein</fullName>
    </submittedName>
</protein>
<evidence type="ECO:0000313" key="2">
    <source>
        <dbReference type="Proteomes" id="UP001183607"/>
    </source>
</evidence>
<proteinExistence type="predicted"/>
<reference evidence="2" key="1">
    <citation type="submission" date="2023-07" db="EMBL/GenBank/DDBJ databases">
        <title>30 novel species of actinomycetes from the DSMZ collection.</title>
        <authorList>
            <person name="Nouioui I."/>
        </authorList>
    </citation>
    <scope>NUCLEOTIDE SEQUENCE [LARGE SCALE GENOMIC DNA]</scope>
    <source>
        <strain evidence="2">DSM 41982</strain>
    </source>
</reference>
<dbReference type="EMBL" id="JAVRER010000001">
    <property type="protein sequence ID" value="MDT0413908.1"/>
    <property type="molecule type" value="Genomic_DNA"/>
</dbReference>
<evidence type="ECO:0000313" key="1">
    <source>
        <dbReference type="EMBL" id="MDT0413908.1"/>
    </source>
</evidence>
<accession>A0ABD5DZR9</accession>
<comment type="caution">
    <text evidence="1">The sequence shown here is derived from an EMBL/GenBank/DDBJ whole genome shotgun (WGS) entry which is preliminary data.</text>
</comment>
<dbReference type="AlphaFoldDB" id="A0ABD5DZR9"/>
<gene>
    <name evidence="1" type="ORF">RM574_00230</name>
</gene>
<sequence length="202" mass="22387">MPSFTPLDLTLVLLRRMQDFHPALVERARRELGADAARMREANRRWQASAHGRYGRGEAARYRAALGEPATRARVRLGDLECEALRWPLPLWPELRFEVLLGPDGRAWNAWLVRAPGHPAPVLRTAADLVPWAATVDEVAAAFPPARPLEGTAPTRTRLLVEVPEDGGPVPYLVDFTWGLLQTATRRGPGRIDSNAGPDTRP</sequence>
<organism evidence="1 2">
    <name type="scientific">Streptomyces evansiae</name>
    <dbReference type="NCBI Taxonomy" id="3075535"/>
    <lineage>
        <taxon>Bacteria</taxon>
        <taxon>Bacillati</taxon>
        <taxon>Actinomycetota</taxon>
        <taxon>Actinomycetes</taxon>
        <taxon>Kitasatosporales</taxon>
        <taxon>Streptomycetaceae</taxon>
        <taxon>Streptomyces</taxon>
    </lineage>
</organism>